<reference evidence="1" key="1">
    <citation type="submission" date="2022-12" db="EMBL/GenBank/DDBJ databases">
        <title>Genome Sequence of Lasiodiplodia mahajangana.</title>
        <authorList>
            <person name="Buettner E."/>
        </authorList>
    </citation>
    <scope>NUCLEOTIDE SEQUENCE</scope>
    <source>
        <strain evidence="1">VT137</strain>
    </source>
</reference>
<accession>A0ACC2JZ94</accession>
<gene>
    <name evidence="1" type="ORF">O1611_g879</name>
</gene>
<organism evidence="1 2">
    <name type="scientific">Lasiodiplodia mahajangana</name>
    <dbReference type="NCBI Taxonomy" id="1108764"/>
    <lineage>
        <taxon>Eukaryota</taxon>
        <taxon>Fungi</taxon>
        <taxon>Dikarya</taxon>
        <taxon>Ascomycota</taxon>
        <taxon>Pezizomycotina</taxon>
        <taxon>Dothideomycetes</taxon>
        <taxon>Dothideomycetes incertae sedis</taxon>
        <taxon>Botryosphaeriales</taxon>
        <taxon>Botryosphaeriaceae</taxon>
        <taxon>Lasiodiplodia</taxon>
    </lineage>
</organism>
<comment type="caution">
    <text evidence="1">The sequence shown here is derived from an EMBL/GenBank/DDBJ whole genome shotgun (WGS) entry which is preliminary data.</text>
</comment>
<proteinExistence type="predicted"/>
<evidence type="ECO:0000313" key="1">
    <source>
        <dbReference type="EMBL" id="KAJ8132749.1"/>
    </source>
</evidence>
<name>A0ACC2JZ94_9PEZI</name>
<dbReference type="Proteomes" id="UP001153332">
    <property type="component" value="Unassembled WGS sequence"/>
</dbReference>
<sequence length="649" mass="73083">MESGSTPISFHRADPGSIGQNDLIFSYAVSAFLGYWNTPKQTPSIVQSSLADRRPLSPNATMPLSPSCQDTLAMDSMRRWVKGFTGSRDRQYEEALPLTATDPESASDDGWMRRSRGNPTVRWLLFLLPFCIARPLGLTERQLPKTMSTTYLNGIRGLACWIVFNEHMTMDKYNEFIFKPYGAVEDGKTFDHFIQLPFVRALIAGKGMVCVFFTLSGFVLSYSSLRKINDPGRANKQEKTGNRDDLLTSVSSMTLRRAIRLFGPMLALAFITAFVTYYVPWGDIDRKAPNIFAHLYKFWLSATTVMDPYHWGRLKPLPRHYGQAWTLGVEYRLSLVMFLMIATTATLSTVGRKTIIIFVAVWSLYCSRRWDVACAMGGMMLAELRFAPLSDDISRLFKRPLRASKWFTIVPAVLCVLLGVLFCSWPEAIPYGAQPYRSLWELTPLSWRPDNNHGSQEPVGGWIWWWGAIGAFLMLWGLEQLPLLQKALSISFLKYLGEISYAYYLLQGLGHTHVGNPLYAVLQAKYGWSKNSAFAAGYIVGNIFNIVASDYFWRVIDESFIRFARYVVVEWLGVGKQPGSPSRNGPDSAGAYTLVPTAVPTATDDLSAPDNFAIEEDDIALKEGFDVSRLEAIDPDARPRRRLYSTPGQ</sequence>
<evidence type="ECO:0000313" key="2">
    <source>
        <dbReference type="Proteomes" id="UP001153332"/>
    </source>
</evidence>
<keyword evidence="2" id="KW-1185">Reference proteome</keyword>
<dbReference type="EMBL" id="JAPUUL010000089">
    <property type="protein sequence ID" value="KAJ8132749.1"/>
    <property type="molecule type" value="Genomic_DNA"/>
</dbReference>
<protein>
    <submittedName>
        <fullName evidence="1">Uncharacterized protein</fullName>
    </submittedName>
</protein>